<dbReference type="EMBL" id="BOMG01000024">
    <property type="protein sequence ID" value="GID52857.1"/>
    <property type="molecule type" value="Genomic_DNA"/>
</dbReference>
<evidence type="ECO:0000256" key="1">
    <source>
        <dbReference type="SAM" id="MobiDB-lite"/>
    </source>
</evidence>
<keyword evidence="2" id="KW-0732">Signal</keyword>
<organism evidence="3 4">
    <name type="scientific">Actinoplanes couchii</name>
    <dbReference type="NCBI Taxonomy" id="403638"/>
    <lineage>
        <taxon>Bacteria</taxon>
        <taxon>Bacillati</taxon>
        <taxon>Actinomycetota</taxon>
        <taxon>Actinomycetes</taxon>
        <taxon>Micromonosporales</taxon>
        <taxon>Micromonosporaceae</taxon>
        <taxon>Actinoplanes</taxon>
    </lineage>
</organism>
<evidence type="ECO:0000313" key="4">
    <source>
        <dbReference type="Proteomes" id="UP000612282"/>
    </source>
</evidence>
<evidence type="ECO:0008006" key="5">
    <source>
        <dbReference type="Google" id="ProtNLM"/>
    </source>
</evidence>
<protein>
    <recommendedName>
        <fullName evidence="5">Collagen triple helix repeat protein</fullName>
    </recommendedName>
</protein>
<dbReference type="InterPro" id="IPR008160">
    <property type="entry name" value="Collagen"/>
</dbReference>
<dbReference type="Pfam" id="PF01391">
    <property type="entry name" value="Collagen"/>
    <property type="match status" value="2"/>
</dbReference>
<feature type="compositionally biased region" description="Low complexity" evidence="1">
    <location>
        <begin position="79"/>
        <end position="97"/>
    </location>
</feature>
<keyword evidence="4" id="KW-1185">Reference proteome</keyword>
<comment type="caution">
    <text evidence="3">The sequence shown here is derived from an EMBL/GenBank/DDBJ whole genome shotgun (WGS) entry which is preliminary data.</text>
</comment>
<sequence>MIPRVVLVSIGTSAGMLALAGTTAALAGSQPSQVRVAAAPVVIKVCVKSKTGEMRLVSADTKKCRKGEVLRWWNQAGPPGAAGAAGAAGAVGSDGEPGPAGPAGSPGPAGPAGSVGPAGSRGPNGSAGPAGSVGPAGSRGPNGSAGPVGSAGPMGSRGPAGSTGPSGPPGPSGVPGPSGPAGPAGSVGPAGSAGPVGSPGPAGPSGPAGPTGPAGPSGPVGPSGPGITVTFQPTALPSGQAAFTLPCSTGTALNGGYVLDTADDGMFPYKSFPDNSRGWVLEFSAALTMPASAWAICVR</sequence>
<dbReference type="PANTHER" id="PTHR24023">
    <property type="entry name" value="COLLAGEN ALPHA"/>
    <property type="match status" value="1"/>
</dbReference>
<dbReference type="PANTHER" id="PTHR24023:SF1112">
    <property type="entry name" value="COL_CUTICLE_N DOMAIN-CONTAINING PROTEIN-RELATED"/>
    <property type="match status" value="1"/>
</dbReference>
<feature type="compositionally biased region" description="Pro residues" evidence="1">
    <location>
        <begin position="166"/>
        <end position="180"/>
    </location>
</feature>
<proteinExistence type="predicted"/>
<evidence type="ECO:0000313" key="3">
    <source>
        <dbReference type="EMBL" id="GID52857.1"/>
    </source>
</evidence>
<dbReference type="Proteomes" id="UP000612282">
    <property type="component" value="Unassembled WGS sequence"/>
</dbReference>
<name>A0ABQ3X2Y2_9ACTN</name>
<feature type="region of interest" description="Disordered" evidence="1">
    <location>
        <begin position="79"/>
        <end position="233"/>
    </location>
</feature>
<dbReference type="InterPro" id="IPR050149">
    <property type="entry name" value="Collagen_superfamily"/>
</dbReference>
<evidence type="ECO:0000256" key="2">
    <source>
        <dbReference type="SAM" id="SignalP"/>
    </source>
</evidence>
<feature type="compositionally biased region" description="Low complexity" evidence="1">
    <location>
        <begin position="181"/>
        <end position="196"/>
    </location>
</feature>
<feature type="compositionally biased region" description="Low complexity" evidence="1">
    <location>
        <begin position="111"/>
        <end position="141"/>
    </location>
</feature>
<gene>
    <name evidence="3" type="ORF">Aco03nite_012610</name>
</gene>
<feature type="signal peptide" evidence="2">
    <location>
        <begin position="1"/>
        <end position="27"/>
    </location>
</feature>
<reference evidence="3 4" key="1">
    <citation type="submission" date="2021-01" db="EMBL/GenBank/DDBJ databases">
        <title>Whole genome shotgun sequence of Actinoplanes couchii NBRC 106145.</title>
        <authorList>
            <person name="Komaki H."/>
            <person name="Tamura T."/>
        </authorList>
    </citation>
    <scope>NUCLEOTIDE SEQUENCE [LARGE SCALE GENOMIC DNA]</scope>
    <source>
        <strain evidence="3 4">NBRC 106145</strain>
    </source>
</reference>
<accession>A0ABQ3X2Y2</accession>
<feature type="chain" id="PRO_5045317669" description="Collagen triple helix repeat protein" evidence="2">
    <location>
        <begin position="28"/>
        <end position="299"/>
    </location>
</feature>